<keyword evidence="10" id="KW-1185">Reference proteome</keyword>
<dbReference type="EMBL" id="JAVFWL010000004">
    <property type="protein sequence ID" value="KAK6752631.1"/>
    <property type="molecule type" value="Genomic_DNA"/>
</dbReference>
<dbReference type="InterPro" id="IPR044189">
    <property type="entry name" value="XPO4/7-like"/>
</dbReference>
<keyword evidence="5" id="KW-0963">Cytoplasm</keyword>
<evidence type="ECO:0000256" key="6">
    <source>
        <dbReference type="ARBA" id="ARBA00022927"/>
    </source>
</evidence>
<comment type="similarity">
    <text evidence="3">Belongs to the exportin family.</text>
</comment>
<dbReference type="InterPro" id="IPR016024">
    <property type="entry name" value="ARM-type_fold"/>
</dbReference>
<protein>
    <recommendedName>
        <fullName evidence="8">Exportin-4</fullName>
    </recommendedName>
</protein>
<evidence type="ECO:0000256" key="3">
    <source>
        <dbReference type="ARBA" id="ARBA00009466"/>
    </source>
</evidence>
<dbReference type="Gene3D" id="1.25.10.10">
    <property type="entry name" value="Leucine-rich Repeat Variant"/>
    <property type="match status" value="1"/>
</dbReference>
<comment type="subcellular location">
    <subcellularLocation>
        <location evidence="2">Cytoplasm</location>
    </subcellularLocation>
    <subcellularLocation>
        <location evidence="1">Nucleus</location>
    </subcellularLocation>
</comment>
<evidence type="ECO:0000256" key="4">
    <source>
        <dbReference type="ARBA" id="ARBA00022448"/>
    </source>
</evidence>
<evidence type="ECO:0000256" key="1">
    <source>
        <dbReference type="ARBA" id="ARBA00004123"/>
    </source>
</evidence>
<organism evidence="9 10">
    <name type="scientific">Necator americanus</name>
    <name type="common">Human hookworm</name>
    <dbReference type="NCBI Taxonomy" id="51031"/>
    <lineage>
        <taxon>Eukaryota</taxon>
        <taxon>Metazoa</taxon>
        <taxon>Ecdysozoa</taxon>
        <taxon>Nematoda</taxon>
        <taxon>Chromadorea</taxon>
        <taxon>Rhabditida</taxon>
        <taxon>Rhabditina</taxon>
        <taxon>Rhabditomorpha</taxon>
        <taxon>Strongyloidea</taxon>
        <taxon>Ancylostomatidae</taxon>
        <taxon>Bunostominae</taxon>
        <taxon>Necator</taxon>
    </lineage>
</organism>
<dbReference type="PANTHER" id="PTHR12596:SF1">
    <property type="entry name" value="EXPORTIN-4"/>
    <property type="match status" value="1"/>
</dbReference>
<keyword evidence="6" id="KW-0653">Protein transport</keyword>
<name>A0ABR1DQA8_NECAM</name>
<evidence type="ECO:0000313" key="9">
    <source>
        <dbReference type="EMBL" id="KAK6752631.1"/>
    </source>
</evidence>
<evidence type="ECO:0000256" key="5">
    <source>
        <dbReference type="ARBA" id="ARBA00022490"/>
    </source>
</evidence>
<evidence type="ECO:0000256" key="8">
    <source>
        <dbReference type="ARBA" id="ARBA00040444"/>
    </source>
</evidence>
<proteinExistence type="inferred from homology"/>
<accession>A0ABR1DQA8</accession>
<gene>
    <name evidence="9" type="primary">Necator_chrIV.g17115</name>
    <name evidence="9" type="ORF">RB195_003817</name>
</gene>
<dbReference type="InterPro" id="IPR011989">
    <property type="entry name" value="ARM-like"/>
</dbReference>
<keyword evidence="4" id="KW-0813">Transport</keyword>
<sequence>MDICVLEKAAETLLGPPNLVSPESRREAEQLFYNIKQELTVESAKQVIVNTRNQCVLFQIAQMTGEIVLRDWVLLSKEQIVHTYKMLLEFVAQREDLSHYAQTEFLRSVAMILKRGIFDGKTGDQEEVFELIHNLLVNQHQRLQAIGGELISAITQQFSSSWRNTKFSITWDFHVRAKTEFEDTGLRRLLEMSLKTLHALASQTNILPNEFARRICDKFLEVAETTLSWNFASKIFRRVFSLCQTTNSFRPPASWKDLLENDEFFTLFFQIHAKIRTDEALSLKSLSCIVQLAGLSGEVMASSEFTEHYVKLYIGSLMELFAEGPLPHEVNHFCTIINRLFQYRPIQTIMRIGPDLRRRFLLYMSQYIQHLTKQAMHKAIGEGEHDDHHSLALLYDSWTLLLRGRWRLELSQEEETLIDTELINGPNLQIIKCFVECVQGPPLGSRPALFTDDDDEDDDDRVLFNDLLTPLGTMACYCVRDFMDMMIHLLREHIAEFERMASGSADVARLPQWQEDMHWLMLIISNSVVCEDIDGTCRTEGDVFENSVALVAERGQVFSIDETDAFLSQCIENPSIGREQADERIDPYLRLIGEVLSWSALEHQLVSGAIAKFVSPELTRSSLLCLKRLLSAASCLVEYADADPLALPVLPQTGTFAQLIVKFVVHKVFVILKKFSGEERLCLDAVNLLTGMIEAYATSLASAPELFDHLAELDIASLPSRTLLMKALVLIGAATNDQQLQENMSARILDPLAQRFAATCQQPPSSEVDSQLVDLIQCMDGVARASQPHSAAILFKFLKPVLESCVPLMKSRSYSQPVVAGILVLIQNITTKVSIYVDDKEDSATLYRTIVMIVDVYRSEQASRFIGMTENDEDKGNDLVLFLDILSNVLSKDILEGGEDNIATGAQVALASLEMLLSVMNESVLKLPDLAMKFFRLVLYLVEFSREALSVMSADLLVALCQCLREGMTSQYGSEIACTSMEALTEVVSYFMVMNLQVSPLLAQQFTDTIPLAFETCLENSCENTIFNEATSCLYSLICFDKVAFDRFVTEMLSSKSNEAASNKLREEFAALLPEDPKPGRRERIAFRQRMERFLNEIQGLLSYV</sequence>
<evidence type="ECO:0000256" key="7">
    <source>
        <dbReference type="ARBA" id="ARBA00023242"/>
    </source>
</evidence>
<dbReference type="SUPFAM" id="SSF48371">
    <property type="entry name" value="ARM repeat"/>
    <property type="match status" value="1"/>
</dbReference>
<comment type="caution">
    <text evidence="9">The sequence shown here is derived from an EMBL/GenBank/DDBJ whole genome shotgun (WGS) entry which is preliminary data.</text>
</comment>
<evidence type="ECO:0000313" key="10">
    <source>
        <dbReference type="Proteomes" id="UP001303046"/>
    </source>
</evidence>
<evidence type="ECO:0000256" key="2">
    <source>
        <dbReference type="ARBA" id="ARBA00004496"/>
    </source>
</evidence>
<dbReference type="Proteomes" id="UP001303046">
    <property type="component" value="Unassembled WGS sequence"/>
</dbReference>
<dbReference type="PANTHER" id="PTHR12596">
    <property type="entry name" value="EXPORTIN 4,7-RELATED"/>
    <property type="match status" value="1"/>
</dbReference>
<keyword evidence="7" id="KW-0539">Nucleus</keyword>
<reference evidence="9 10" key="1">
    <citation type="submission" date="2023-08" db="EMBL/GenBank/DDBJ databases">
        <title>A Necator americanus chromosomal reference genome.</title>
        <authorList>
            <person name="Ilik V."/>
            <person name="Petrzelkova K.J."/>
            <person name="Pardy F."/>
            <person name="Fuh T."/>
            <person name="Niatou-Singa F.S."/>
            <person name="Gouil Q."/>
            <person name="Baker L."/>
            <person name="Ritchie M.E."/>
            <person name="Jex A.R."/>
            <person name="Gazzola D."/>
            <person name="Li H."/>
            <person name="Toshio Fujiwara R."/>
            <person name="Zhan B."/>
            <person name="Aroian R.V."/>
            <person name="Pafco B."/>
            <person name="Schwarz E.M."/>
        </authorList>
    </citation>
    <scope>NUCLEOTIDE SEQUENCE [LARGE SCALE GENOMIC DNA]</scope>
    <source>
        <strain evidence="9 10">Aroian</strain>
        <tissue evidence="9">Whole animal</tissue>
    </source>
</reference>